<keyword evidence="1" id="KW-0812">Transmembrane</keyword>
<keyword evidence="1" id="KW-0472">Membrane</keyword>
<dbReference type="Proteomes" id="UP000288028">
    <property type="component" value="Unassembled WGS sequence"/>
</dbReference>
<dbReference type="OrthoDB" id="1651016at2"/>
<evidence type="ECO:0000313" key="3">
    <source>
        <dbReference type="Proteomes" id="UP000288028"/>
    </source>
</evidence>
<dbReference type="InterPro" id="IPR009526">
    <property type="entry name" value="DUF1146"/>
</dbReference>
<proteinExistence type="predicted"/>
<gene>
    <name evidence="2" type="ORF">CBF28_08770</name>
</gene>
<sequence>MKGGFFLYGVDTLVRIFSHFAFIYLAFWGLQSLRLDNVFKKGQQYYKQIRLTYVLLAILIGYNASNFFMEVMFLTRDLLQGIFS</sequence>
<feature type="transmembrane region" description="Helical" evidence="1">
    <location>
        <begin position="51"/>
        <end position="69"/>
    </location>
</feature>
<organism evidence="2 3">
    <name type="scientific">Vagococcus carniphilus</name>
    <dbReference type="NCBI Taxonomy" id="218144"/>
    <lineage>
        <taxon>Bacteria</taxon>
        <taxon>Bacillati</taxon>
        <taxon>Bacillota</taxon>
        <taxon>Bacilli</taxon>
        <taxon>Lactobacillales</taxon>
        <taxon>Enterococcaceae</taxon>
        <taxon>Vagococcus</taxon>
    </lineage>
</organism>
<evidence type="ECO:0000256" key="1">
    <source>
        <dbReference type="SAM" id="Phobius"/>
    </source>
</evidence>
<evidence type="ECO:0008006" key="4">
    <source>
        <dbReference type="Google" id="ProtNLM"/>
    </source>
</evidence>
<protein>
    <recommendedName>
        <fullName evidence="4">DUF1146 domain-containing protein</fullName>
    </recommendedName>
</protein>
<name>A0A430B1M1_9ENTE</name>
<comment type="caution">
    <text evidence="2">The sequence shown here is derived from an EMBL/GenBank/DDBJ whole genome shotgun (WGS) entry which is preliminary data.</text>
</comment>
<feature type="transmembrane region" description="Helical" evidence="1">
    <location>
        <begin position="12"/>
        <end position="30"/>
    </location>
</feature>
<dbReference type="Pfam" id="PF06612">
    <property type="entry name" value="DUF1146"/>
    <property type="match status" value="1"/>
</dbReference>
<reference evidence="2 3" key="1">
    <citation type="submission" date="2017-05" db="EMBL/GenBank/DDBJ databases">
        <title>Vagococcus spp. assemblies.</title>
        <authorList>
            <person name="Gulvik C.A."/>
        </authorList>
    </citation>
    <scope>NUCLEOTIDE SEQUENCE [LARGE SCALE GENOMIC DNA]</scope>
    <source>
        <strain evidence="2 3">SS1714</strain>
    </source>
</reference>
<keyword evidence="1" id="KW-1133">Transmembrane helix</keyword>
<dbReference type="NCBIfam" id="TIGR02327">
    <property type="entry name" value="int_mem_ywzB"/>
    <property type="match status" value="1"/>
</dbReference>
<dbReference type="AlphaFoldDB" id="A0A430B1M1"/>
<evidence type="ECO:0000313" key="2">
    <source>
        <dbReference type="EMBL" id="RSU14233.1"/>
    </source>
</evidence>
<keyword evidence="3" id="KW-1185">Reference proteome</keyword>
<dbReference type="EMBL" id="NGKB01000007">
    <property type="protein sequence ID" value="RSU14233.1"/>
    <property type="molecule type" value="Genomic_DNA"/>
</dbReference>
<accession>A0A430B1M1</accession>